<dbReference type="GO" id="GO:0051537">
    <property type="term" value="F:2 iron, 2 sulfur cluster binding"/>
    <property type="evidence" value="ECO:0007669"/>
    <property type="project" value="InterPro"/>
</dbReference>
<organism evidence="2 3">
    <name type="scientific">Coniophora puteana (strain RWD-64-598)</name>
    <name type="common">Brown rot fungus</name>
    <dbReference type="NCBI Taxonomy" id="741705"/>
    <lineage>
        <taxon>Eukaryota</taxon>
        <taxon>Fungi</taxon>
        <taxon>Dikarya</taxon>
        <taxon>Basidiomycota</taxon>
        <taxon>Agaricomycotina</taxon>
        <taxon>Agaricomycetes</taxon>
        <taxon>Agaricomycetidae</taxon>
        <taxon>Boletales</taxon>
        <taxon>Coniophorineae</taxon>
        <taxon>Coniophoraceae</taxon>
        <taxon>Coniophora</taxon>
    </lineage>
</organism>
<gene>
    <name evidence="2" type="ORF">CONPUDRAFT_63213</name>
</gene>
<protein>
    <submittedName>
        <fullName evidence="2">Bola-like protein</fullName>
    </submittedName>
</protein>
<comment type="similarity">
    <text evidence="1">Belongs to the BolA/IbaG family.</text>
</comment>
<dbReference type="RefSeq" id="XP_007772863.1">
    <property type="nucleotide sequence ID" value="XM_007774673.1"/>
</dbReference>
<evidence type="ECO:0000256" key="1">
    <source>
        <dbReference type="RuleBase" id="RU003860"/>
    </source>
</evidence>
<dbReference type="Proteomes" id="UP000053558">
    <property type="component" value="Unassembled WGS sequence"/>
</dbReference>
<dbReference type="OrthoDB" id="4983at2759"/>
<dbReference type="GO" id="GO:0005634">
    <property type="term" value="C:nucleus"/>
    <property type="evidence" value="ECO:0007669"/>
    <property type="project" value="TreeGrafter"/>
</dbReference>
<dbReference type="AlphaFoldDB" id="A0A5M3MCS0"/>
<dbReference type="GeneID" id="19208281"/>
<dbReference type="InterPro" id="IPR045115">
    <property type="entry name" value="BOL2"/>
</dbReference>
<dbReference type="PIRSF" id="PIRSF003113">
    <property type="entry name" value="BolA"/>
    <property type="match status" value="1"/>
</dbReference>
<dbReference type="EMBL" id="JH711585">
    <property type="protein sequence ID" value="EIW76694.1"/>
    <property type="molecule type" value="Genomic_DNA"/>
</dbReference>
<reference evidence="3" key="1">
    <citation type="journal article" date="2012" name="Science">
        <title>The Paleozoic origin of enzymatic lignin decomposition reconstructed from 31 fungal genomes.</title>
        <authorList>
            <person name="Floudas D."/>
            <person name="Binder M."/>
            <person name="Riley R."/>
            <person name="Barry K."/>
            <person name="Blanchette R.A."/>
            <person name="Henrissat B."/>
            <person name="Martinez A.T."/>
            <person name="Otillar R."/>
            <person name="Spatafora J.W."/>
            <person name="Yadav J.S."/>
            <person name="Aerts A."/>
            <person name="Benoit I."/>
            <person name="Boyd A."/>
            <person name="Carlson A."/>
            <person name="Copeland A."/>
            <person name="Coutinho P.M."/>
            <person name="de Vries R.P."/>
            <person name="Ferreira P."/>
            <person name="Findley K."/>
            <person name="Foster B."/>
            <person name="Gaskell J."/>
            <person name="Glotzer D."/>
            <person name="Gorecki P."/>
            <person name="Heitman J."/>
            <person name="Hesse C."/>
            <person name="Hori C."/>
            <person name="Igarashi K."/>
            <person name="Jurgens J.A."/>
            <person name="Kallen N."/>
            <person name="Kersten P."/>
            <person name="Kohler A."/>
            <person name="Kuees U."/>
            <person name="Kumar T.K.A."/>
            <person name="Kuo A."/>
            <person name="LaButti K."/>
            <person name="Larrondo L.F."/>
            <person name="Lindquist E."/>
            <person name="Ling A."/>
            <person name="Lombard V."/>
            <person name="Lucas S."/>
            <person name="Lundell T."/>
            <person name="Martin R."/>
            <person name="McLaughlin D.J."/>
            <person name="Morgenstern I."/>
            <person name="Morin E."/>
            <person name="Murat C."/>
            <person name="Nagy L.G."/>
            <person name="Nolan M."/>
            <person name="Ohm R.A."/>
            <person name="Patyshakuliyeva A."/>
            <person name="Rokas A."/>
            <person name="Ruiz-Duenas F.J."/>
            <person name="Sabat G."/>
            <person name="Salamov A."/>
            <person name="Samejima M."/>
            <person name="Schmutz J."/>
            <person name="Slot J.C."/>
            <person name="St John F."/>
            <person name="Stenlid J."/>
            <person name="Sun H."/>
            <person name="Sun S."/>
            <person name="Syed K."/>
            <person name="Tsang A."/>
            <person name="Wiebenga A."/>
            <person name="Young D."/>
            <person name="Pisabarro A."/>
            <person name="Eastwood D.C."/>
            <person name="Martin F."/>
            <person name="Cullen D."/>
            <person name="Grigoriev I.V."/>
            <person name="Hibbett D.S."/>
        </authorList>
    </citation>
    <scope>NUCLEOTIDE SEQUENCE [LARGE SCALE GENOMIC DNA]</scope>
    <source>
        <strain evidence="3">RWD-64-598 SS2</strain>
    </source>
</reference>
<dbReference type="Pfam" id="PF01722">
    <property type="entry name" value="BolA"/>
    <property type="match status" value="1"/>
</dbReference>
<dbReference type="InterPro" id="IPR036065">
    <property type="entry name" value="BolA-like_sf"/>
</dbReference>
<dbReference type="KEGG" id="cput:CONPUDRAFT_63213"/>
<comment type="caution">
    <text evidence="2">The sequence shown here is derived from an EMBL/GenBank/DDBJ whole genome shotgun (WGS) entry which is preliminary data.</text>
</comment>
<accession>A0A5M3MCS0</accession>
<dbReference type="GO" id="GO:0006879">
    <property type="term" value="P:intracellular iron ion homeostasis"/>
    <property type="evidence" value="ECO:0007669"/>
    <property type="project" value="InterPro"/>
</dbReference>
<dbReference type="PANTHER" id="PTHR12735">
    <property type="entry name" value="BOLA-LIKE PROTEIN-RELATED"/>
    <property type="match status" value="1"/>
</dbReference>
<dbReference type="InterPro" id="IPR002634">
    <property type="entry name" value="BolA"/>
</dbReference>
<dbReference type="GO" id="GO:0051604">
    <property type="term" value="P:protein maturation"/>
    <property type="evidence" value="ECO:0007669"/>
    <property type="project" value="InterPro"/>
</dbReference>
<keyword evidence="3" id="KW-1185">Reference proteome</keyword>
<evidence type="ECO:0000313" key="2">
    <source>
        <dbReference type="EMBL" id="EIW76694.1"/>
    </source>
</evidence>
<dbReference type="PANTHER" id="PTHR12735:SF27">
    <property type="entry name" value="BOLA-LIKE PROTEIN 2"/>
    <property type="match status" value="1"/>
</dbReference>
<dbReference type="Gene3D" id="3.30.300.90">
    <property type="entry name" value="BolA-like"/>
    <property type="match status" value="1"/>
</dbReference>
<sequence>MPVKAEDLDRAIKEAFPVAHLEIEDQSSGCGNSYAVLIVSEACTAFEGKTVLARHRMINEALKNEIAQIHAFSQVRH</sequence>
<dbReference type="OMA" id="VHAFSQK"/>
<proteinExistence type="inferred from homology"/>
<dbReference type="SUPFAM" id="SSF82657">
    <property type="entry name" value="BolA-like"/>
    <property type="match status" value="1"/>
</dbReference>
<evidence type="ECO:0000313" key="3">
    <source>
        <dbReference type="Proteomes" id="UP000053558"/>
    </source>
</evidence>
<dbReference type="GO" id="GO:0005829">
    <property type="term" value="C:cytosol"/>
    <property type="evidence" value="ECO:0007669"/>
    <property type="project" value="TreeGrafter"/>
</dbReference>
<name>A0A5M3MCS0_CONPW</name>